<dbReference type="Proteomes" id="UP000187172">
    <property type="component" value="Unassembled WGS sequence"/>
</dbReference>
<comment type="caution">
    <text evidence="3">The sequence shown here is derived from an EMBL/GenBank/DDBJ whole genome shotgun (WGS) entry which is preliminary data.</text>
</comment>
<dbReference type="InterPro" id="IPR034139">
    <property type="entry name" value="TOPRIM_OLD"/>
</dbReference>
<dbReference type="GO" id="GO:0004519">
    <property type="term" value="F:endonuclease activity"/>
    <property type="evidence" value="ECO:0007669"/>
    <property type="project" value="UniProtKB-KW"/>
</dbReference>
<evidence type="ECO:0000259" key="2">
    <source>
        <dbReference type="Pfam" id="PF20469"/>
    </source>
</evidence>
<dbReference type="RefSeq" id="WP_076176616.1">
    <property type="nucleotide sequence ID" value="NZ_MRTP01000020.1"/>
</dbReference>
<dbReference type="AlphaFoldDB" id="A0A1R1E4Y1"/>
<feature type="domain" description="Endonuclease GajA/Old nuclease/RecF-like AAA" evidence="1">
    <location>
        <begin position="1"/>
        <end position="389"/>
    </location>
</feature>
<dbReference type="Pfam" id="PF13175">
    <property type="entry name" value="AAA_15"/>
    <property type="match status" value="1"/>
</dbReference>
<proteinExistence type="predicted"/>
<dbReference type="InterPro" id="IPR051396">
    <property type="entry name" value="Bact_Antivir_Def_Nuclease"/>
</dbReference>
<feature type="domain" description="OLD protein-like TOPRIM" evidence="2">
    <location>
        <begin position="448"/>
        <end position="515"/>
    </location>
</feature>
<reference evidence="3 4" key="1">
    <citation type="submission" date="2016-11" db="EMBL/GenBank/DDBJ databases">
        <title>Paenibacillus species isolates.</title>
        <authorList>
            <person name="Beno S.M."/>
        </authorList>
    </citation>
    <scope>NUCLEOTIDE SEQUENCE [LARGE SCALE GENOMIC DNA]</scope>
    <source>
        <strain evidence="3 4">FSL R5-0378</strain>
    </source>
</reference>
<dbReference type="PANTHER" id="PTHR43581">
    <property type="entry name" value="ATP/GTP PHOSPHATASE"/>
    <property type="match status" value="1"/>
</dbReference>
<keyword evidence="4" id="KW-1185">Reference proteome</keyword>
<dbReference type="SUPFAM" id="SSF52540">
    <property type="entry name" value="P-loop containing nucleoside triphosphate hydrolases"/>
    <property type="match status" value="1"/>
</dbReference>
<dbReference type="InterPro" id="IPR041685">
    <property type="entry name" value="AAA_GajA/Old/RecF-like"/>
</dbReference>
<keyword evidence="3" id="KW-0540">Nuclease</keyword>
<dbReference type="CDD" id="cd01026">
    <property type="entry name" value="TOPRIM_OLD"/>
    <property type="match status" value="1"/>
</dbReference>
<evidence type="ECO:0000259" key="1">
    <source>
        <dbReference type="Pfam" id="PF13175"/>
    </source>
</evidence>
<protein>
    <submittedName>
        <fullName evidence="3">ATP-dependent endonuclease</fullName>
    </submittedName>
</protein>
<gene>
    <name evidence="3" type="ORF">BK138_32905</name>
</gene>
<organism evidence="3 4">
    <name type="scientific">Paenibacillus rhizosphaerae</name>
    <dbReference type="NCBI Taxonomy" id="297318"/>
    <lineage>
        <taxon>Bacteria</taxon>
        <taxon>Bacillati</taxon>
        <taxon>Bacillota</taxon>
        <taxon>Bacilli</taxon>
        <taxon>Bacillales</taxon>
        <taxon>Paenibacillaceae</taxon>
        <taxon>Paenibacillus</taxon>
    </lineage>
</organism>
<dbReference type="EMBL" id="MRTP01000020">
    <property type="protein sequence ID" value="OMF46894.1"/>
    <property type="molecule type" value="Genomic_DNA"/>
</dbReference>
<dbReference type="Pfam" id="PF20469">
    <property type="entry name" value="OLD-like_TOPRIM"/>
    <property type="match status" value="1"/>
</dbReference>
<accession>A0A1R1E4Y1</accession>
<keyword evidence="3" id="KW-0378">Hydrolase</keyword>
<dbReference type="Gene3D" id="3.40.50.300">
    <property type="entry name" value="P-loop containing nucleotide triphosphate hydrolases"/>
    <property type="match status" value="1"/>
</dbReference>
<evidence type="ECO:0000313" key="3">
    <source>
        <dbReference type="EMBL" id="OMF46894.1"/>
    </source>
</evidence>
<dbReference type="InterPro" id="IPR027417">
    <property type="entry name" value="P-loop_NTPase"/>
</dbReference>
<sequence>MYLKYLQIVNYKNLKAARFIFSQGANTIIGENDSGKSNAVTALRLLLDDSYYYNSKRMKESDFAYDLGEWRGHWIIISAVFVDITSIDKQTEVCAEIVPEDENRVFLNSYINSGTGDIGTVTLFIRPQKFVRKKLYEAQTKEEFEEILNEVKLSDYEFYYTSRSQTDFTDPTVYKTIVGDFETGSYCNPDDDDTAILGSKLNITDVQDHISVMFVDALRDVANEMRKPRNPIRRIVEAIEAQIDPADIERIKEKISELNLSISEVKEIGEIGTQINSKLMDMIGMVYSPEIALESQLNDEINALSRYLSIKPSNQNDMDLLGLGHLNMIYMALKLVEFKFNRTRELINIMIIEEPEAHIHTHIQKTLFDNLKLTKDYTQVIMTTHSTHLSEASEISKINLIKTKGVVSCVMQPIENLDQFGESKLLLKDMKLSECIERYLDAKRSVLLFSKGVLLVEGDGEEILIPNLVKKGLGISLDELGIGLINVGSTAFEYIASLFDNKRIQRYCSIITDRDIQAVAEDSSHYSVNAQKKGEARRIKLDGLFSENPWVSTFYATNTFEVEFAKHSSNQYFIKDIIESHYTQEAAIKRHKEALKAGGTDGANTVLTLANSIGKGWYATLLSSKVDESVVIPEYILNAIAYACQEIVTAEIKLKMVRYSMTFYPNSNSAAQDILSTLTNVLNEKEKEEVIERYCTTFPIDTPAIFIRKINEAFWW</sequence>
<name>A0A1R1E4Y1_9BACL</name>
<evidence type="ECO:0000313" key="4">
    <source>
        <dbReference type="Proteomes" id="UP000187172"/>
    </source>
</evidence>
<dbReference type="PANTHER" id="PTHR43581:SF4">
    <property type="entry name" value="ATP_GTP PHOSPHATASE"/>
    <property type="match status" value="1"/>
</dbReference>
<keyword evidence="3" id="KW-0255">Endonuclease</keyword>
<dbReference type="STRING" id="297318.BK138_32905"/>